<evidence type="ECO:0000259" key="1">
    <source>
        <dbReference type="PROSITE" id="PS50076"/>
    </source>
</evidence>
<sequence length="96" mass="10649">MADPYTVLGVPPDADDDAIRRRYLELARTFTPEQHPEKFAAVRAAYDQVKTLDARAAYRLFEAGKEDTIDALIEEAACRTPRPRVTLQALTAAQSG</sequence>
<dbReference type="Proteomes" id="UP000319576">
    <property type="component" value="Chromosome"/>
</dbReference>
<dbReference type="OrthoDB" id="5421571at2"/>
<evidence type="ECO:0000313" key="2">
    <source>
        <dbReference type="EMBL" id="QDU23446.1"/>
    </source>
</evidence>
<dbReference type="InterPro" id="IPR036869">
    <property type="entry name" value="J_dom_sf"/>
</dbReference>
<dbReference type="RefSeq" id="WP_145243691.1">
    <property type="nucleotide sequence ID" value="NZ_CP036273.1"/>
</dbReference>
<proteinExistence type="predicted"/>
<dbReference type="SMART" id="SM00271">
    <property type="entry name" value="DnaJ"/>
    <property type="match status" value="1"/>
</dbReference>
<dbReference type="KEGG" id="uli:ETAA1_54460"/>
<dbReference type="CDD" id="cd06257">
    <property type="entry name" value="DnaJ"/>
    <property type="match status" value="1"/>
</dbReference>
<dbReference type="InterPro" id="IPR001623">
    <property type="entry name" value="DnaJ_domain"/>
</dbReference>
<keyword evidence="3" id="KW-1185">Reference proteome</keyword>
<dbReference type="AlphaFoldDB" id="A0A517Y102"/>
<evidence type="ECO:0000313" key="3">
    <source>
        <dbReference type="Proteomes" id="UP000319576"/>
    </source>
</evidence>
<feature type="domain" description="J" evidence="1">
    <location>
        <begin position="3"/>
        <end position="62"/>
    </location>
</feature>
<dbReference type="Pfam" id="PF00226">
    <property type="entry name" value="DnaJ"/>
    <property type="match status" value="1"/>
</dbReference>
<organism evidence="2 3">
    <name type="scientific">Urbifossiella limnaea</name>
    <dbReference type="NCBI Taxonomy" id="2528023"/>
    <lineage>
        <taxon>Bacteria</taxon>
        <taxon>Pseudomonadati</taxon>
        <taxon>Planctomycetota</taxon>
        <taxon>Planctomycetia</taxon>
        <taxon>Gemmatales</taxon>
        <taxon>Gemmataceae</taxon>
        <taxon>Urbifossiella</taxon>
    </lineage>
</organism>
<dbReference type="Gene3D" id="1.10.287.110">
    <property type="entry name" value="DnaJ domain"/>
    <property type="match status" value="1"/>
</dbReference>
<dbReference type="SUPFAM" id="SSF46565">
    <property type="entry name" value="Chaperone J-domain"/>
    <property type="match status" value="1"/>
</dbReference>
<name>A0A517Y102_9BACT</name>
<accession>A0A517Y102</accession>
<dbReference type="EMBL" id="CP036273">
    <property type="protein sequence ID" value="QDU23446.1"/>
    <property type="molecule type" value="Genomic_DNA"/>
</dbReference>
<protein>
    <submittedName>
        <fullName evidence="2">Chaperone protein DnaJ</fullName>
    </submittedName>
</protein>
<dbReference type="PROSITE" id="PS50076">
    <property type="entry name" value="DNAJ_2"/>
    <property type="match status" value="1"/>
</dbReference>
<reference evidence="2 3" key="1">
    <citation type="submission" date="2019-02" db="EMBL/GenBank/DDBJ databases">
        <title>Deep-cultivation of Planctomycetes and their phenomic and genomic characterization uncovers novel biology.</title>
        <authorList>
            <person name="Wiegand S."/>
            <person name="Jogler M."/>
            <person name="Boedeker C."/>
            <person name="Pinto D."/>
            <person name="Vollmers J."/>
            <person name="Rivas-Marin E."/>
            <person name="Kohn T."/>
            <person name="Peeters S.H."/>
            <person name="Heuer A."/>
            <person name="Rast P."/>
            <person name="Oberbeckmann S."/>
            <person name="Bunk B."/>
            <person name="Jeske O."/>
            <person name="Meyerdierks A."/>
            <person name="Storesund J.E."/>
            <person name="Kallscheuer N."/>
            <person name="Luecker S."/>
            <person name="Lage O.M."/>
            <person name="Pohl T."/>
            <person name="Merkel B.J."/>
            <person name="Hornburger P."/>
            <person name="Mueller R.-W."/>
            <person name="Bruemmer F."/>
            <person name="Labrenz M."/>
            <person name="Spormann A.M."/>
            <person name="Op den Camp H."/>
            <person name="Overmann J."/>
            <person name="Amann R."/>
            <person name="Jetten M.S.M."/>
            <person name="Mascher T."/>
            <person name="Medema M.H."/>
            <person name="Devos D.P."/>
            <person name="Kaster A.-K."/>
            <person name="Ovreas L."/>
            <person name="Rohde M."/>
            <person name="Galperin M.Y."/>
            <person name="Jogler C."/>
        </authorList>
    </citation>
    <scope>NUCLEOTIDE SEQUENCE [LARGE SCALE GENOMIC DNA]</scope>
    <source>
        <strain evidence="2 3">ETA_A1</strain>
    </source>
</reference>
<gene>
    <name evidence="2" type="primary">dnaJ_4</name>
    <name evidence="2" type="ORF">ETAA1_54460</name>
</gene>